<sequence length="52" mass="5842">KGSRKGKKPSEMTVVKDDAKPSVKPDVLGLRSHPTTSEEYKMPLVWIDLEMT</sequence>
<feature type="non-terminal residue" evidence="2">
    <location>
        <position position="52"/>
    </location>
</feature>
<protein>
    <submittedName>
        <fullName evidence="2">Uncharacterized protein</fullName>
    </submittedName>
</protein>
<accession>A0AA41VPW2</accession>
<feature type="compositionally biased region" description="Basic and acidic residues" evidence="1">
    <location>
        <begin position="8"/>
        <end position="23"/>
    </location>
</feature>
<organism evidence="2 3">
    <name type="scientific">Papaver nudicaule</name>
    <name type="common">Iceland poppy</name>
    <dbReference type="NCBI Taxonomy" id="74823"/>
    <lineage>
        <taxon>Eukaryota</taxon>
        <taxon>Viridiplantae</taxon>
        <taxon>Streptophyta</taxon>
        <taxon>Embryophyta</taxon>
        <taxon>Tracheophyta</taxon>
        <taxon>Spermatophyta</taxon>
        <taxon>Magnoliopsida</taxon>
        <taxon>Ranunculales</taxon>
        <taxon>Papaveraceae</taxon>
        <taxon>Papaveroideae</taxon>
        <taxon>Papaver</taxon>
    </lineage>
</organism>
<evidence type="ECO:0000313" key="2">
    <source>
        <dbReference type="EMBL" id="MCL7045242.1"/>
    </source>
</evidence>
<dbReference type="AlphaFoldDB" id="A0AA41VPW2"/>
<feature type="region of interest" description="Disordered" evidence="1">
    <location>
        <begin position="1"/>
        <end position="34"/>
    </location>
</feature>
<dbReference type="Proteomes" id="UP001177140">
    <property type="component" value="Unassembled WGS sequence"/>
</dbReference>
<dbReference type="EMBL" id="JAJJMA010267520">
    <property type="protein sequence ID" value="MCL7045242.1"/>
    <property type="molecule type" value="Genomic_DNA"/>
</dbReference>
<gene>
    <name evidence="2" type="ORF">MKW94_001318</name>
</gene>
<comment type="caution">
    <text evidence="2">The sequence shown here is derived from an EMBL/GenBank/DDBJ whole genome shotgun (WGS) entry which is preliminary data.</text>
</comment>
<feature type="non-terminal residue" evidence="2">
    <location>
        <position position="1"/>
    </location>
</feature>
<evidence type="ECO:0000313" key="3">
    <source>
        <dbReference type="Proteomes" id="UP001177140"/>
    </source>
</evidence>
<evidence type="ECO:0000256" key="1">
    <source>
        <dbReference type="SAM" id="MobiDB-lite"/>
    </source>
</evidence>
<keyword evidence="3" id="KW-1185">Reference proteome</keyword>
<reference evidence="2" key="1">
    <citation type="submission" date="2022-03" db="EMBL/GenBank/DDBJ databases">
        <title>A functionally conserved STORR gene fusion in Papaver species that diverged 16.8 million years ago.</title>
        <authorList>
            <person name="Catania T."/>
        </authorList>
    </citation>
    <scope>NUCLEOTIDE SEQUENCE</scope>
    <source>
        <strain evidence="2">S-191538</strain>
    </source>
</reference>
<proteinExistence type="predicted"/>
<name>A0AA41VPW2_PAPNU</name>